<organism evidence="1">
    <name type="scientific">marine metagenome</name>
    <dbReference type="NCBI Taxonomy" id="408172"/>
    <lineage>
        <taxon>unclassified sequences</taxon>
        <taxon>metagenomes</taxon>
        <taxon>ecological metagenomes</taxon>
    </lineage>
</organism>
<name>A0A382VI49_9ZZZZ</name>
<reference evidence="1" key="1">
    <citation type="submission" date="2018-05" db="EMBL/GenBank/DDBJ databases">
        <authorList>
            <person name="Lanie J.A."/>
            <person name="Ng W.-L."/>
            <person name="Kazmierczak K.M."/>
            <person name="Andrzejewski T.M."/>
            <person name="Davidsen T.M."/>
            <person name="Wayne K.J."/>
            <person name="Tettelin H."/>
            <person name="Glass J.I."/>
            <person name="Rusch D."/>
            <person name="Podicherti R."/>
            <person name="Tsui H.-C.T."/>
            <person name="Winkler M.E."/>
        </authorList>
    </citation>
    <scope>NUCLEOTIDE SEQUENCE</scope>
</reference>
<dbReference type="AlphaFoldDB" id="A0A382VI49"/>
<proteinExistence type="predicted"/>
<dbReference type="EMBL" id="UINC01152172">
    <property type="protein sequence ID" value="SVD46212.1"/>
    <property type="molecule type" value="Genomic_DNA"/>
</dbReference>
<accession>A0A382VI49</accession>
<gene>
    <name evidence="1" type="ORF">METZ01_LOCUS399066</name>
</gene>
<protein>
    <submittedName>
        <fullName evidence="1">Uncharacterized protein</fullName>
    </submittedName>
</protein>
<sequence>MDNQFDSDLHLETIKDLLQFTALQSVKNLN</sequence>
<evidence type="ECO:0000313" key="1">
    <source>
        <dbReference type="EMBL" id="SVD46212.1"/>
    </source>
</evidence>